<dbReference type="InterPro" id="IPR012336">
    <property type="entry name" value="Thioredoxin-like_fold"/>
</dbReference>
<dbReference type="Pfam" id="PF13192">
    <property type="entry name" value="Thioredoxin_3"/>
    <property type="match status" value="1"/>
</dbReference>
<dbReference type="EMBL" id="LNQR01000103">
    <property type="protein sequence ID" value="KWT79603.1"/>
    <property type="molecule type" value="Genomic_DNA"/>
</dbReference>
<accession>A0ABR5SC95</accession>
<sequence>MIVRLYLNDPPGRRCTLIHTSIEQLRDKYNLTVELVKKPDFAKLNNLPLLQFPAVEINGEVVFEGRDVSIAELEHEIQKRQGGVKWLRLVCYQRCY</sequence>
<dbReference type="NCBIfam" id="NF045708">
    <property type="entry name" value="seleno_TsoC"/>
    <property type="match status" value="1"/>
</dbReference>
<name>A0ABR5SC95_9BACT</name>
<dbReference type="Gene3D" id="3.40.30.10">
    <property type="entry name" value="Glutaredoxin"/>
    <property type="match status" value="1"/>
</dbReference>
<dbReference type="RefSeq" id="WP_085053321.1">
    <property type="nucleotide sequence ID" value="NZ_LNQR01000103.1"/>
</dbReference>
<reference evidence="2 3" key="1">
    <citation type="submission" date="2015-11" db="EMBL/GenBank/DDBJ databases">
        <authorList>
            <person name="Lin W."/>
        </authorList>
    </citation>
    <scope>NUCLEOTIDE SEQUENCE [LARGE SCALE GENOMIC DNA]</scope>
    <source>
        <strain evidence="2 3">HCH-1</strain>
    </source>
</reference>
<keyword evidence="3" id="KW-1185">Reference proteome</keyword>
<evidence type="ECO:0000313" key="2">
    <source>
        <dbReference type="EMBL" id="KWT79603.1"/>
    </source>
</evidence>
<gene>
    <name evidence="2" type="ORF">ASN18_2700</name>
</gene>
<organism evidence="2 3">
    <name type="scientific">Candidatus Magnetominusculus xianensis</name>
    <dbReference type="NCBI Taxonomy" id="1748249"/>
    <lineage>
        <taxon>Bacteria</taxon>
        <taxon>Pseudomonadati</taxon>
        <taxon>Nitrospirota</taxon>
        <taxon>Nitrospiria</taxon>
        <taxon>Nitrospirales</taxon>
        <taxon>Nitrospiraceae</taxon>
        <taxon>Candidatus Magnetominusculus</taxon>
    </lineage>
</organism>
<evidence type="ECO:0000313" key="3">
    <source>
        <dbReference type="Proteomes" id="UP000060487"/>
    </source>
</evidence>
<proteinExistence type="predicted"/>
<comment type="caution">
    <text evidence="2">The sequence shown here is derived from an EMBL/GenBank/DDBJ whole genome shotgun (WGS) entry which is preliminary data.</text>
</comment>
<feature type="domain" description="Thioredoxin-like fold" evidence="1">
    <location>
        <begin position="14"/>
        <end position="75"/>
    </location>
</feature>
<dbReference type="Proteomes" id="UP000060487">
    <property type="component" value="Unassembled WGS sequence"/>
</dbReference>
<protein>
    <recommendedName>
        <fullName evidence="1">Thioredoxin-like fold domain-containing protein</fullName>
    </recommendedName>
</protein>
<evidence type="ECO:0000259" key="1">
    <source>
        <dbReference type="Pfam" id="PF13192"/>
    </source>
</evidence>